<dbReference type="PANTHER" id="PTHR42941">
    <property type="entry name" value="SLL1037 PROTEIN"/>
    <property type="match status" value="1"/>
</dbReference>
<proteinExistence type="predicted"/>
<dbReference type="Pfam" id="PF16868">
    <property type="entry name" value="NMT1_3"/>
    <property type="match status" value="1"/>
</dbReference>
<dbReference type="EMBL" id="BMXS01000014">
    <property type="protein sequence ID" value="GGX98509.1"/>
    <property type="molecule type" value="Genomic_DNA"/>
</dbReference>
<organism evidence="1 2">
    <name type="scientific">Litchfieldella qijiaojingensis</name>
    <dbReference type="NCBI Taxonomy" id="980347"/>
    <lineage>
        <taxon>Bacteria</taxon>
        <taxon>Pseudomonadati</taxon>
        <taxon>Pseudomonadota</taxon>
        <taxon>Gammaproteobacteria</taxon>
        <taxon>Oceanospirillales</taxon>
        <taxon>Halomonadaceae</taxon>
        <taxon>Litchfieldella</taxon>
    </lineage>
</organism>
<dbReference type="InterPro" id="IPR011852">
    <property type="entry name" value="TRAP_TAXI"/>
</dbReference>
<dbReference type="SUPFAM" id="SSF53850">
    <property type="entry name" value="Periplasmic binding protein-like II"/>
    <property type="match status" value="1"/>
</dbReference>
<keyword evidence="2" id="KW-1185">Reference proteome</keyword>
<comment type="caution">
    <text evidence="1">The sequence shown here is derived from an EMBL/GenBank/DDBJ whole genome shotgun (WGS) entry which is preliminary data.</text>
</comment>
<evidence type="ECO:0008006" key="3">
    <source>
        <dbReference type="Google" id="ProtNLM"/>
    </source>
</evidence>
<dbReference type="NCBIfam" id="TIGR02122">
    <property type="entry name" value="TRAP_TAXI"/>
    <property type="match status" value="1"/>
</dbReference>
<accession>A0ABQ2YYZ5</accession>
<reference evidence="2" key="1">
    <citation type="journal article" date="2019" name="Int. J. Syst. Evol. Microbiol.">
        <title>The Global Catalogue of Microorganisms (GCM) 10K type strain sequencing project: providing services to taxonomists for standard genome sequencing and annotation.</title>
        <authorList>
            <consortium name="The Broad Institute Genomics Platform"/>
            <consortium name="The Broad Institute Genome Sequencing Center for Infectious Disease"/>
            <person name="Wu L."/>
            <person name="Ma J."/>
        </authorList>
    </citation>
    <scope>NUCLEOTIDE SEQUENCE [LARGE SCALE GENOMIC DNA]</scope>
    <source>
        <strain evidence="2">KCTC 22228</strain>
    </source>
</reference>
<evidence type="ECO:0000313" key="1">
    <source>
        <dbReference type="EMBL" id="GGX98509.1"/>
    </source>
</evidence>
<dbReference type="PANTHER" id="PTHR42941:SF1">
    <property type="entry name" value="SLL1037 PROTEIN"/>
    <property type="match status" value="1"/>
</dbReference>
<evidence type="ECO:0000313" key="2">
    <source>
        <dbReference type="Proteomes" id="UP000653056"/>
    </source>
</evidence>
<name>A0ABQ2YYZ5_9GAMM</name>
<protein>
    <recommendedName>
        <fullName evidence="3">TAXI family TRAP transporter solute-binding subunit</fullName>
    </recommendedName>
</protein>
<dbReference type="Proteomes" id="UP000653056">
    <property type="component" value="Unassembled WGS sequence"/>
</dbReference>
<sequence>MVAAGMASSDRVMAQDIDMTAYAGSVGGLYMEVMSVWISDWEKEIDGLNISAVSGGGTTNPFHISRGAPNEAIGITDTITTADAMEGTGDIGARAPDGLKNLRALVRFNALSHSAFMIRGSALPDGVTTVGELFDEKPSLRWAFFQRGNPGELTARRFLEVYGVSIEDLNDWGGSVSYNPQAEHSSLMIDGHVDVSMVMTRAPAAFMLDMDASVRDLVWLKIEEDIVDTLIDSYGGYIKVDHPAEFYDSLKEPFVTASVDHVLFVHEDMDEELAYQLTKSVLENASKMRNALKSMSEFYPEEVCHNTGRFELHEGAERACSELGYL</sequence>
<gene>
    <name evidence="1" type="ORF">GCM10007160_27560</name>
</gene>
<dbReference type="Gene3D" id="3.40.190.10">
    <property type="entry name" value="Periplasmic binding protein-like II"/>
    <property type="match status" value="2"/>
</dbReference>